<dbReference type="AlphaFoldDB" id="A0A1B7WZ94"/>
<evidence type="ECO:0000313" key="2">
    <source>
        <dbReference type="Proteomes" id="UP000092093"/>
    </source>
</evidence>
<gene>
    <name evidence="1" type="ORF">AN484_17855</name>
</gene>
<sequence>MAIDFNALTRELEDKKGRCLIPTTFYDWVSGYRVDCITDERTPVKVYYLIEEGAHGYSIKFLNGVTGFESYYVHDLLANKQDHPTGYWAACSLTIGRWDGLYVDAKQVDEKLRKLPFDVNTQQ</sequence>
<name>A0A1B7WZ94_APHFL</name>
<protein>
    <submittedName>
        <fullName evidence="1">Uncharacterized protein</fullName>
    </submittedName>
</protein>
<reference evidence="1 2" key="1">
    <citation type="submission" date="2015-09" db="EMBL/GenBank/DDBJ databases">
        <title>Aphanizomenon flos-aquae WA102.</title>
        <authorList>
            <person name="Driscoll C."/>
        </authorList>
    </citation>
    <scope>NUCLEOTIDE SEQUENCE [LARGE SCALE GENOMIC DNA]</scope>
    <source>
        <strain evidence="1">WA102</strain>
    </source>
</reference>
<comment type="caution">
    <text evidence="1">The sequence shown here is derived from an EMBL/GenBank/DDBJ whole genome shotgun (WGS) entry which is preliminary data.</text>
</comment>
<dbReference type="Proteomes" id="UP000092093">
    <property type="component" value="Unassembled WGS sequence"/>
</dbReference>
<accession>A0A1B7WZ94</accession>
<organism evidence="1 2">
    <name type="scientific">Aphanizomenon flos-aquae WA102</name>
    <dbReference type="NCBI Taxonomy" id="1710896"/>
    <lineage>
        <taxon>Bacteria</taxon>
        <taxon>Bacillati</taxon>
        <taxon>Cyanobacteriota</taxon>
        <taxon>Cyanophyceae</taxon>
        <taxon>Nostocales</taxon>
        <taxon>Aphanizomenonaceae</taxon>
        <taxon>Aphanizomenon</taxon>
    </lineage>
</organism>
<proteinExistence type="predicted"/>
<dbReference type="EMBL" id="LJOW01000106">
    <property type="protein sequence ID" value="OBQ42413.1"/>
    <property type="molecule type" value="Genomic_DNA"/>
</dbReference>
<evidence type="ECO:0000313" key="1">
    <source>
        <dbReference type="EMBL" id="OBQ42413.1"/>
    </source>
</evidence>